<organism evidence="1 2">
    <name type="scientific">Klebsiella pneumoniae</name>
    <dbReference type="NCBI Taxonomy" id="573"/>
    <lineage>
        <taxon>Bacteria</taxon>
        <taxon>Pseudomonadati</taxon>
        <taxon>Pseudomonadota</taxon>
        <taxon>Gammaproteobacteria</taxon>
        <taxon>Enterobacterales</taxon>
        <taxon>Enterobacteriaceae</taxon>
        <taxon>Klebsiella/Raoultella group</taxon>
        <taxon>Klebsiella</taxon>
        <taxon>Klebsiella pneumoniae complex</taxon>
    </lineage>
</organism>
<protein>
    <submittedName>
        <fullName evidence="1">Uncharacterized protein</fullName>
    </submittedName>
</protein>
<dbReference type="EMBL" id="UGKQ01000007">
    <property type="protein sequence ID" value="STS81913.1"/>
    <property type="molecule type" value="Genomic_DNA"/>
</dbReference>
<dbReference type="Proteomes" id="UP000254938">
    <property type="component" value="Unassembled WGS sequence"/>
</dbReference>
<sequence>MSVPPSPYLVKKPVIASAAWSVPTTTPLVIPAMLYWALHSLTGFFIAANEVAQFDACFAQRLFAGQHRSFNIDCQHPIRLDKCDGVLAVLLISLHAHRVNGRR</sequence>
<dbReference type="AlphaFoldDB" id="A0A377TQF1"/>
<evidence type="ECO:0000313" key="1">
    <source>
        <dbReference type="EMBL" id="STS81913.1"/>
    </source>
</evidence>
<reference evidence="1 2" key="1">
    <citation type="submission" date="2018-06" db="EMBL/GenBank/DDBJ databases">
        <authorList>
            <consortium name="Pathogen Informatics"/>
            <person name="Doyle S."/>
        </authorList>
    </citation>
    <scope>NUCLEOTIDE SEQUENCE [LARGE SCALE GENOMIC DNA]</scope>
    <source>
        <strain evidence="1 2">NCTC9140</strain>
    </source>
</reference>
<evidence type="ECO:0000313" key="2">
    <source>
        <dbReference type="Proteomes" id="UP000254938"/>
    </source>
</evidence>
<gene>
    <name evidence="1" type="ORF">NCTC9140_03657</name>
</gene>
<accession>A0A377TQF1</accession>
<name>A0A377TQF1_KLEPN</name>
<proteinExistence type="predicted"/>